<dbReference type="CDD" id="cd07377">
    <property type="entry name" value="WHTH_GntR"/>
    <property type="match status" value="2"/>
</dbReference>
<feature type="compositionally biased region" description="Basic and acidic residues" evidence="4">
    <location>
        <begin position="179"/>
        <end position="198"/>
    </location>
</feature>
<evidence type="ECO:0000256" key="2">
    <source>
        <dbReference type="ARBA" id="ARBA00023125"/>
    </source>
</evidence>
<dbReference type="InterPro" id="IPR000524">
    <property type="entry name" value="Tscrpt_reg_HTH_GntR"/>
</dbReference>
<dbReference type="SUPFAM" id="SSF46785">
    <property type="entry name" value="Winged helix' DNA-binding domain"/>
    <property type="match status" value="2"/>
</dbReference>
<dbReference type="PANTHER" id="PTHR44846">
    <property type="entry name" value="MANNOSYL-D-GLYCERATE TRANSPORT/METABOLISM SYSTEM REPRESSOR MNGR-RELATED"/>
    <property type="match status" value="1"/>
</dbReference>
<dbReference type="EMBL" id="BOOW01000002">
    <property type="protein sequence ID" value="GII89853.1"/>
    <property type="molecule type" value="Genomic_DNA"/>
</dbReference>
<keyword evidence="1" id="KW-0805">Transcription regulation</keyword>
<feature type="domain" description="HTH gntR-type" evidence="5">
    <location>
        <begin position="27"/>
        <end position="95"/>
    </location>
</feature>
<dbReference type="GO" id="GO:0003700">
    <property type="term" value="F:DNA-binding transcription factor activity"/>
    <property type="evidence" value="ECO:0007669"/>
    <property type="project" value="InterPro"/>
</dbReference>
<keyword evidence="7" id="KW-1185">Reference proteome</keyword>
<evidence type="ECO:0000256" key="3">
    <source>
        <dbReference type="ARBA" id="ARBA00023163"/>
    </source>
</evidence>
<organism evidence="6 7">
    <name type="scientific">Sinosporangium siamense</name>
    <dbReference type="NCBI Taxonomy" id="1367973"/>
    <lineage>
        <taxon>Bacteria</taxon>
        <taxon>Bacillati</taxon>
        <taxon>Actinomycetota</taxon>
        <taxon>Actinomycetes</taxon>
        <taxon>Streptosporangiales</taxon>
        <taxon>Streptosporangiaceae</taxon>
        <taxon>Sinosporangium</taxon>
    </lineage>
</organism>
<evidence type="ECO:0000256" key="1">
    <source>
        <dbReference type="ARBA" id="ARBA00023015"/>
    </source>
</evidence>
<proteinExistence type="predicted"/>
<evidence type="ECO:0000259" key="5">
    <source>
        <dbReference type="PROSITE" id="PS50949"/>
    </source>
</evidence>
<accession>A0A919V3U6</accession>
<reference evidence="6" key="1">
    <citation type="submission" date="2021-01" db="EMBL/GenBank/DDBJ databases">
        <title>Whole genome shotgun sequence of Sinosporangium siamense NBRC 109515.</title>
        <authorList>
            <person name="Komaki H."/>
            <person name="Tamura T."/>
        </authorList>
    </citation>
    <scope>NUCLEOTIDE SEQUENCE</scope>
    <source>
        <strain evidence="6">NBRC 109515</strain>
    </source>
</reference>
<keyword evidence="3" id="KW-0804">Transcription</keyword>
<sequence>MSCFGYRASVVDQDGLTEEQLVRNGPIPVYKQISDWIAGQIASGQLVPGDPVPSEAELAERYNIARSTARRVAEDLRDQDLVYTRQGQGTFVGRPDSPHKRRKLTKYQRIAEALIERILSGKIQPGRPTPSEKLLMQEFGVAKATARQAVDLLETEGWTHTVPQRGTYVREPSAWPRSPEGDTNHKPDAPEPAEEKTS</sequence>
<dbReference type="PROSITE" id="PS50949">
    <property type="entry name" value="HTH_GNTR"/>
    <property type="match status" value="2"/>
</dbReference>
<dbReference type="RefSeq" id="WP_204019730.1">
    <property type="nucleotide sequence ID" value="NZ_BOOW01000002.1"/>
</dbReference>
<dbReference type="AlphaFoldDB" id="A0A919V3U6"/>
<protein>
    <recommendedName>
        <fullName evidence="5">HTH gntR-type domain-containing protein</fullName>
    </recommendedName>
</protein>
<comment type="caution">
    <text evidence="6">The sequence shown here is derived from an EMBL/GenBank/DDBJ whole genome shotgun (WGS) entry which is preliminary data.</text>
</comment>
<evidence type="ECO:0000313" key="6">
    <source>
        <dbReference type="EMBL" id="GII89853.1"/>
    </source>
</evidence>
<gene>
    <name evidence="6" type="ORF">Ssi02_00840</name>
</gene>
<dbReference type="Pfam" id="PF00392">
    <property type="entry name" value="GntR"/>
    <property type="match status" value="2"/>
</dbReference>
<dbReference type="SMART" id="SM00345">
    <property type="entry name" value="HTH_GNTR"/>
    <property type="match status" value="2"/>
</dbReference>
<evidence type="ECO:0000313" key="7">
    <source>
        <dbReference type="Proteomes" id="UP000606172"/>
    </source>
</evidence>
<dbReference type="InterPro" id="IPR050679">
    <property type="entry name" value="Bact_HTH_transcr_reg"/>
</dbReference>
<dbReference type="GO" id="GO:0045892">
    <property type="term" value="P:negative regulation of DNA-templated transcription"/>
    <property type="evidence" value="ECO:0007669"/>
    <property type="project" value="TreeGrafter"/>
</dbReference>
<dbReference type="Proteomes" id="UP000606172">
    <property type="component" value="Unassembled WGS sequence"/>
</dbReference>
<dbReference type="InterPro" id="IPR036390">
    <property type="entry name" value="WH_DNA-bd_sf"/>
</dbReference>
<dbReference type="InterPro" id="IPR036388">
    <property type="entry name" value="WH-like_DNA-bd_sf"/>
</dbReference>
<feature type="domain" description="HTH gntR-type" evidence="5">
    <location>
        <begin position="104"/>
        <end position="172"/>
    </location>
</feature>
<dbReference type="PANTHER" id="PTHR44846:SF1">
    <property type="entry name" value="MANNOSYL-D-GLYCERATE TRANSPORT_METABOLISM SYSTEM REPRESSOR MNGR-RELATED"/>
    <property type="match status" value="1"/>
</dbReference>
<dbReference type="Gene3D" id="1.10.10.10">
    <property type="entry name" value="Winged helix-like DNA-binding domain superfamily/Winged helix DNA-binding domain"/>
    <property type="match status" value="2"/>
</dbReference>
<name>A0A919V3U6_9ACTN</name>
<dbReference type="PRINTS" id="PR00035">
    <property type="entry name" value="HTHGNTR"/>
</dbReference>
<evidence type="ECO:0000256" key="4">
    <source>
        <dbReference type="SAM" id="MobiDB-lite"/>
    </source>
</evidence>
<feature type="region of interest" description="Disordered" evidence="4">
    <location>
        <begin position="157"/>
        <end position="198"/>
    </location>
</feature>
<keyword evidence="2" id="KW-0238">DNA-binding</keyword>
<dbReference type="GO" id="GO:0003677">
    <property type="term" value="F:DNA binding"/>
    <property type="evidence" value="ECO:0007669"/>
    <property type="project" value="UniProtKB-KW"/>
</dbReference>